<evidence type="ECO:0000256" key="1">
    <source>
        <dbReference type="ARBA" id="ARBA00009437"/>
    </source>
</evidence>
<evidence type="ECO:0000259" key="5">
    <source>
        <dbReference type="PROSITE" id="PS50931"/>
    </source>
</evidence>
<evidence type="ECO:0000256" key="2">
    <source>
        <dbReference type="ARBA" id="ARBA00023015"/>
    </source>
</evidence>
<dbReference type="InterPro" id="IPR005119">
    <property type="entry name" value="LysR_subst-bd"/>
</dbReference>
<sequence>MEVVFDPVHLRSFLAVERERGFTAAAQRLGLRQSTVSQHVARLEKEIGRRLFVRDTHHVELTADGADMVAFAREILDRHDAARRHFSESPLSGRLRFGVSEDLVLYELPSILAEFRRSHPRVDLELTVDLSEDLQRRLDDNELDLVFGKRRPGSRHGEMIFRERLVFLSAPDYVLDPDEPTPLVSYPSPALTRDIALEVLQRSGRSVRVACTTDSLNGLRAAALAGLGVVLHAERLPPPGLVPVRDPRRLLPDAGEIEFVLMARRSVLSGPEAALRAAILANADRVRV</sequence>
<dbReference type="Pfam" id="PF00126">
    <property type="entry name" value="HTH_1"/>
    <property type="match status" value="1"/>
</dbReference>
<gene>
    <name evidence="6" type="ORF">LQ384_07940</name>
</gene>
<reference evidence="6" key="1">
    <citation type="submission" date="2021-11" db="EMBL/GenBank/DDBJ databases">
        <title>Development of a sustainable strategy for remediation of hydrocarbon-contaminated territories based on the waste exchange concept.</title>
        <authorList>
            <person name="Elkin A."/>
        </authorList>
    </citation>
    <scope>NUCLEOTIDE SEQUENCE</scope>
    <source>
        <strain evidence="6">IEGM 757</strain>
    </source>
</reference>
<dbReference type="Pfam" id="PF03466">
    <property type="entry name" value="LysR_substrate"/>
    <property type="match status" value="1"/>
</dbReference>
<feature type="domain" description="HTH lysR-type" evidence="5">
    <location>
        <begin position="5"/>
        <end position="62"/>
    </location>
</feature>
<dbReference type="InterPro" id="IPR000847">
    <property type="entry name" value="LysR_HTH_N"/>
</dbReference>
<organism evidence="6 7">
    <name type="scientific">Rhodococcus rhodochrous</name>
    <dbReference type="NCBI Taxonomy" id="1829"/>
    <lineage>
        <taxon>Bacteria</taxon>
        <taxon>Bacillati</taxon>
        <taxon>Actinomycetota</taxon>
        <taxon>Actinomycetes</taxon>
        <taxon>Mycobacteriales</taxon>
        <taxon>Nocardiaceae</taxon>
        <taxon>Rhodococcus</taxon>
    </lineage>
</organism>
<dbReference type="EMBL" id="JAJNCO010000004">
    <property type="protein sequence ID" value="MCD2111024.1"/>
    <property type="molecule type" value="Genomic_DNA"/>
</dbReference>
<dbReference type="AlphaFoldDB" id="A0AAW4XDT3"/>
<dbReference type="PROSITE" id="PS50931">
    <property type="entry name" value="HTH_LYSR"/>
    <property type="match status" value="1"/>
</dbReference>
<comment type="similarity">
    <text evidence="1">Belongs to the LysR transcriptional regulatory family.</text>
</comment>
<accession>A0AAW4XDT3</accession>
<dbReference type="FunFam" id="1.10.10.10:FF:000001">
    <property type="entry name" value="LysR family transcriptional regulator"/>
    <property type="match status" value="1"/>
</dbReference>
<keyword evidence="2" id="KW-0805">Transcription regulation</keyword>
<evidence type="ECO:0000256" key="3">
    <source>
        <dbReference type="ARBA" id="ARBA00023125"/>
    </source>
</evidence>
<proteinExistence type="inferred from homology"/>
<dbReference type="InterPro" id="IPR036390">
    <property type="entry name" value="WH_DNA-bd_sf"/>
</dbReference>
<keyword evidence="4" id="KW-0804">Transcription</keyword>
<dbReference type="SUPFAM" id="SSF46785">
    <property type="entry name" value="Winged helix' DNA-binding domain"/>
    <property type="match status" value="1"/>
</dbReference>
<dbReference type="PANTHER" id="PTHR30579:SF7">
    <property type="entry name" value="HTH-TYPE TRANSCRIPTIONAL REGULATOR LRHA-RELATED"/>
    <property type="match status" value="1"/>
</dbReference>
<dbReference type="GO" id="GO:0003677">
    <property type="term" value="F:DNA binding"/>
    <property type="evidence" value="ECO:0007669"/>
    <property type="project" value="UniProtKB-KW"/>
</dbReference>
<keyword evidence="3" id="KW-0238">DNA-binding</keyword>
<dbReference type="Gene3D" id="3.40.190.10">
    <property type="entry name" value="Periplasmic binding protein-like II"/>
    <property type="match status" value="2"/>
</dbReference>
<evidence type="ECO:0000313" key="6">
    <source>
        <dbReference type="EMBL" id="MCD2111024.1"/>
    </source>
</evidence>
<evidence type="ECO:0000256" key="4">
    <source>
        <dbReference type="ARBA" id="ARBA00023163"/>
    </source>
</evidence>
<dbReference type="RefSeq" id="WP_230789148.1">
    <property type="nucleotide sequence ID" value="NZ_JAJNCO010000004.1"/>
</dbReference>
<dbReference type="GO" id="GO:0003700">
    <property type="term" value="F:DNA-binding transcription factor activity"/>
    <property type="evidence" value="ECO:0007669"/>
    <property type="project" value="InterPro"/>
</dbReference>
<name>A0AAW4XDT3_RHORH</name>
<dbReference type="SUPFAM" id="SSF53850">
    <property type="entry name" value="Periplasmic binding protein-like II"/>
    <property type="match status" value="1"/>
</dbReference>
<dbReference type="InterPro" id="IPR036388">
    <property type="entry name" value="WH-like_DNA-bd_sf"/>
</dbReference>
<dbReference type="PRINTS" id="PR00039">
    <property type="entry name" value="HTHLYSR"/>
</dbReference>
<dbReference type="InterPro" id="IPR050176">
    <property type="entry name" value="LTTR"/>
</dbReference>
<protein>
    <submittedName>
        <fullName evidence="6">LysR substrate-binding domain-containing protein</fullName>
    </submittedName>
</protein>
<evidence type="ECO:0000313" key="7">
    <source>
        <dbReference type="Proteomes" id="UP001198630"/>
    </source>
</evidence>
<comment type="caution">
    <text evidence="6">The sequence shown here is derived from an EMBL/GenBank/DDBJ whole genome shotgun (WGS) entry which is preliminary data.</text>
</comment>
<dbReference type="PANTHER" id="PTHR30579">
    <property type="entry name" value="TRANSCRIPTIONAL REGULATOR"/>
    <property type="match status" value="1"/>
</dbReference>
<dbReference type="Gene3D" id="1.10.10.10">
    <property type="entry name" value="Winged helix-like DNA-binding domain superfamily/Winged helix DNA-binding domain"/>
    <property type="match status" value="1"/>
</dbReference>
<dbReference type="Proteomes" id="UP001198630">
    <property type="component" value="Unassembled WGS sequence"/>
</dbReference>